<dbReference type="PANTHER" id="PTHR46268:SF6">
    <property type="entry name" value="UNIVERSAL STRESS PROTEIN UP12"/>
    <property type="match status" value="1"/>
</dbReference>
<dbReference type="PIRSF" id="PIRSF006276">
    <property type="entry name" value="UspA"/>
    <property type="match status" value="1"/>
</dbReference>
<dbReference type="EMBL" id="MT631272">
    <property type="protein sequence ID" value="QNO47727.1"/>
    <property type="molecule type" value="Genomic_DNA"/>
</dbReference>
<dbReference type="PANTHER" id="PTHR46268">
    <property type="entry name" value="STRESS RESPONSE PROTEIN NHAX"/>
    <property type="match status" value="1"/>
</dbReference>
<evidence type="ECO:0000256" key="1">
    <source>
        <dbReference type="ARBA" id="ARBA00008791"/>
    </source>
</evidence>
<feature type="domain" description="UspA" evidence="2">
    <location>
        <begin position="6"/>
        <end position="145"/>
    </location>
</feature>
<sequence>MESELYKKILIATDGSENTKKAVDYGIELARIAEADVHAVYVLDAGAFATLPMDAAWESMYELIRAEGKDALKHVEDQGMESGVPTQCSILEGHPASEIVLYAQEHEIDLIVMGTLGKTGLDRILVGSVATKVVHTSTIPVMVVHGS</sequence>
<reference evidence="3" key="1">
    <citation type="submission" date="2020-06" db="EMBL/GenBank/DDBJ databases">
        <title>Unique genomic features of the anaerobic methanotrophic archaea.</title>
        <authorList>
            <person name="Chadwick G.L."/>
            <person name="Skennerton C.T."/>
            <person name="Laso-Perez R."/>
            <person name="Leu A.O."/>
            <person name="Speth D.R."/>
            <person name="Yu H."/>
            <person name="Morgan-Lang C."/>
            <person name="Hatzenpichler R."/>
            <person name="Goudeau D."/>
            <person name="Malmstrom R."/>
            <person name="Brazelton W.J."/>
            <person name="Woyke T."/>
            <person name="Hallam S.J."/>
            <person name="Tyson G.W."/>
            <person name="Wegener G."/>
            <person name="Boetius A."/>
            <person name="Orphan V."/>
        </authorList>
    </citation>
    <scope>NUCLEOTIDE SEQUENCE</scope>
</reference>
<name>A0A7G9YI93_9EURY</name>
<dbReference type="SUPFAM" id="SSF52402">
    <property type="entry name" value="Adenine nucleotide alpha hydrolases-like"/>
    <property type="match status" value="1"/>
</dbReference>
<accession>A0A7G9YI93</accession>
<dbReference type="Gene3D" id="3.40.50.620">
    <property type="entry name" value="HUPs"/>
    <property type="match status" value="1"/>
</dbReference>
<evidence type="ECO:0000313" key="3">
    <source>
        <dbReference type="EMBL" id="QNO47727.1"/>
    </source>
</evidence>
<comment type="similarity">
    <text evidence="1">Belongs to the universal stress protein A family.</text>
</comment>
<dbReference type="InterPro" id="IPR014729">
    <property type="entry name" value="Rossmann-like_a/b/a_fold"/>
</dbReference>
<dbReference type="InterPro" id="IPR006016">
    <property type="entry name" value="UspA"/>
</dbReference>
<dbReference type="PRINTS" id="PR01438">
    <property type="entry name" value="UNVRSLSTRESS"/>
</dbReference>
<proteinExistence type="inferred from homology"/>
<dbReference type="InterPro" id="IPR006015">
    <property type="entry name" value="Universal_stress_UspA"/>
</dbReference>
<organism evidence="3">
    <name type="scientific">Candidatus Methanogaster sp. ANME-2c ERB4</name>
    <dbReference type="NCBI Taxonomy" id="2759911"/>
    <lineage>
        <taxon>Archaea</taxon>
        <taxon>Methanobacteriati</taxon>
        <taxon>Methanobacteriota</taxon>
        <taxon>Stenosarchaea group</taxon>
        <taxon>Methanomicrobia</taxon>
        <taxon>Methanosarcinales</taxon>
        <taxon>ANME-2 cluster</taxon>
        <taxon>Candidatus Methanogasteraceae</taxon>
        <taxon>Candidatus Methanogaster</taxon>
    </lineage>
</organism>
<dbReference type="AlphaFoldDB" id="A0A7G9YI93"/>
<dbReference type="Pfam" id="PF00582">
    <property type="entry name" value="Usp"/>
    <property type="match status" value="1"/>
</dbReference>
<evidence type="ECO:0000259" key="2">
    <source>
        <dbReference type="Pfam" id="PF00582"/>
    </source>
</evidence>
<dbReference type="CDD" id="cd00293">
    <property type="entry name" value="USP-like"/>
    <property type="match status" value="1"/>
</dbReference>
<gene>
    <name evidence="3" type="ORF">LDJELIEA_00025</name>
</gene>
<protein>
    <submittedName>
        <fullName evidence="3">Universal stress protein</fullName>
    </submittedName>
</protein>